<protein>
    <submittedName>
        <fullName evidence="1">Uncharacterized protein</fullName>
    </submittedName>
</protein>
<dbReference type="PANTHER" id="PTHR35694:SF1">
    <property type="entry name" value="DENEDDYLASE"/>
    <property type="match status" value="1"/>
</dbReference>
<dbReference type="PANTHER" id="PTHR35694">
    <property type="entry name" value="DENEDDYLASE"/>
    <property type="match status" value="1"/>
</dbReference>
<evidence type="ECO:0000313" key="1">
    <source>
        <dbReference type="EMBL" id="KAF3512207.1"/>
    </source>
</evidence>
<evidence type="ECO:0000313" key="2">
    <source>
        <dbReference type="Proteomes" id="UP000712600"/>
    </source>
</evidence>
<dbReference type="Proteomes" id="UP000712600">
    <property type="component" value="Unassembled WGS sequence"/>
</dbReference>
<name>A0A8S9PGQ0_BRACR</name>
<organism evidence="1 2">
    <name type="scientific">Brassica cretica</name>
    <name type="common">Mustard</name>
    <dbReference type="NCBI Taxonomy" id="69181"/>
    <lineage>
        <taxon>Eukaryota</taxon>
        <taxon>Viridiplantae</taxon>
        <taxon>Streptophyta</taxon>
        <taxon>Embryophyta</taxon>
        <taxon>Tracheophyta</taxon>
        <taxon>Spermatophyta</taxon>
        <taxon>Magnoliopsida</taxon>
        <taxon>eudicotyledons</taxon>
        <taxon>Gunneridae</taxon>
        <taxon>Pentapetalae</taxon>
        <taxon>rosids</taxon>
        <taxon>malvids</taxon>
        <taxon>Brassicales</taxon>
        <taxon>Brassicaceae</taxon>
        <taxon>Brassiceae</taxon>
        <taxon>Brassica</taxon>
    </lineage>
</organism>
<dbReference type="AlphaFoldDB" id="A0A8S9PGQ0"/>
<accession>A0A8S9PGQ0</accession>
<sequence>MASATTSSPSLLFPSRNFASFPSFPLHRSSVSFIRCISKNPSPSATTSEEDILRFVANSDGKALPCVRTYENDSARLSLVGTVAFDQALTAAAADGGEAADEHLRENVPVMVVETVFPGGSDPKATVSTRLFLPTKKVKERAKRLRRSLSEDLSTGDLSKNILAMTFRQVVLRHLWNFQLVLFGPGAEREMGDYQNPREVSTSFTLSSSDERVISVIAEVICISALQNTEKHFLDDYMGKAKFPLFKWLTKHRRIASRDSSVVLHKVFDDELNENANQLLEYFQSSKENFKVADTRQRSRWWNLSASSKLEKIGGAGFSSWASEYRPAYRLEIDSNILGDVKLEGWRKSSENKWEVGLAEAFDIYFEDIYSLPRKQLQCDAFGNYANLPSEKRGLSLLKMISVTVASGILLLAVSAAAQFSIPQKSERKYPGKRQDISWSESELLSHQSSDTSELESFCGLVVNKLKDAYSWVGEITVESSIGAWIGEVPDYLKETSRAKATEDNVGTGSSLLEKLNEDAKASAQEIATYQVVLSSEGKIIGFQPTSRVAVNHWSANPLAKELYRGRKLSPGLIERGLKSGRPPTKVVVLELLMSVNSDRPFALVRPLLPQ</sequence>
<dbReference type="EMBL" id="QGKX02001521">
    <property type="protein sequence ID" value="KAF3512207.1"/>
    <property type="molecule type" value="Genomic_DNA"/>
</dbReference>
<reference evidence="1" key="1">
    <citation type="submission" date="2019-12" db="EMBL/GenBank/DDBJ databases">
        <title>Genome sequencing and annotation of Brassica cretica.</title>
        <authorList>
            <person name="Studholme D.J."/>
            <person name="Sarris P."/>
        </authorList>
    </citation>
    <scope>NUCLEOTIDE SEQUENCE</scope>
    <source>
        <strain evidence="1">PFS-109/04</strain>
        <tissue evidence="1">Leaf</tissue>
    </source>
</reference>
<comment type="caution">
    <text evidence="1">The sequence shown here is derived from an EMBL/GenBank/DDBJ whole genome shotgun (WGS) entry which is preliminary data.</text>
</comment>
<gene>
    <name evidence="1" type="ORF">F2Q69_00008260</name>
</gene>
<proteinExistence type="predicted"/>